<evidence type="ECO:0000313" key="2">
    <source>
        <dbReference type="EMBL" id="GAA0141551.1"/>
    </source>
</evidence>
<feature type="compositionally biased region" description="Basic and acidic residues" evidence="1">
    <location>
        <begin position="7"/>
        <end position="24"/>
    </location>
</feature>
<proteinExistence type="predicted"/>
<comment type="caution">
    <text evidence="2">The sequence shown here is derived from an EMBL/GenBank/DDBJ whole genome shotgun (WGS) entry which is preliminary data.</text>
</comment>
<dbReference type="Proteomes" id="UP001454036">
    <property type="component" value="Unassembled WGS sequence"/>
</dbReference>
<name>A0AAV3NRT9_LITER</name>
<dbReference type="AlphaFoldDB" id="A0AAV3NRT9"/>
<reference evidence="2 3" key="1">
    <citation type="submission" date="2024-01" db="EMBL/GenBank/DDBJ databases">
        <title>The complete chloroplast genome sequence of Lithospermum erythrorhizon: insights into the phylogenetic relationship among Boraginaceae species and the maternal lineages of purple gromwells.</title>
        <authorList>
            <person name="Okada T."/>
            <person name="Watanabe K."/>
        </authorList>
    </citation>
    <scope>NUCLEOTIDE SEQUENCE [LARGE SCALE GENOMIC DNA]</scope>
</reference>
<evidence type="ECO:0000313" key="3">
    <source>
        <dbReference type="Proteomes" id="UP001454036"/>
    </source>
</evidence>
<evidence type="ECO:0000256" key="1">
    <source>
        <dbReference type="SAM" id="MobiDB-lite"/>
    </source>
</evidence>
<feature type="region of interest" description="Disordered" evidence="1">
    <location>
        <begin position="373"/>
        <end position="399"/>
    </location>
</feature>
<sequence length="399" mass="44460">MVNTLKKRSEAKEVEKVGMNKRGELVPLQSIPPSDPVPETAPLQPPPILLFPWKDEVNCDEHDSRGKRVKRVLRKQGAPVKFVRDEVPSPMKEDDDIIIVSSTASRRRTRSSVAALEKKKAALGLGGDPDESMEHSTTVDLEEFERKVEERKRSRKGKRASGVKESGEFICNLSEEITDPASPMFHKVKLRGYVFKFSPTLINKHCEFRDEGATGATLKLGDIIEELIGKALTAWHTKGQLQASHLSLSFGQNVTEALGRMLYVMWTEHVLNVEKIIFDQIVDYAKTGVKLKPIGFPSLICSMPITQHPTVLKKEDGLGEDAKPLIISDKLMKWKHVLDVQFNEADQPNLFQKEKLQTKIHALMSRVPPAVNASADHPVPVATTFTNPPAGDETSTPPM</sequence>
<gene>
    <name evidence="2" type="ORF">LIER_02671</name>
</gene>
<feature type="region of interest" description="Disordered" evidence="1">
    <location>
        <begin position="1"/>
        <end position="45"/>
    </location>
</feature>
<keyword evidence="3" id="KW-1185">Reference proteome</keyword>
<feature type="compositionally biased region" description="Polar residues" evidence="1">
    <location>
        <begin position="383"/>
        <end position="399"/>
    </location>
</feature>
<dbReference type="EMBL" id="BAABME010000296">
    <property type="protein sequence ID" value="GAA0141551.1"/>
    <property type="molecule type" value="Genomic_DNA"/>
</dbReference>
<organism evidence="2 3">
    <name type="scientific">Lithospermum erythrorhizon</name>
    <name type="common">Purple gromwell</name>
    <name type="synonym">Lithospermum officinale var. erythrorhizon</name>
    <dbReference type="NCBI Taxonomy" id="34254"/>
    <lineage>
        <taxon>Eukaryota</taxon>
        <taxon>Viridiplantae</taxon>
        <taxon>Streptophyta</taxon>
        <taxon>Embryophyta</taxon>
        <taxon>Tracheophyta</taxon>
        <taxon>Spermatophyta</taxon>
        <taxon>Magnoliopsida</taxon>
        <taxon>eudicotyledons</taxon>
        <taxon>Gunneridae</taxon>
        <taxon>Pentapetalae</taxon>
        <taxon>asterids</taxon>
        <taxon>lamiids</taxon>
        <taxon>Boraginales</taxon>
        <taxon>Boraginaceae</taxon>
        <taxon>Boraginoideae</taxon>
        <taxon>Lithospermeae</taxon>
        <taxon>Lithospermum</taxon>
    </lineage>
</organism>
<protein>
    <submittedName>
        <fullName evidence="2">Uncharacterized protein</fullName>
    </submittedName>
</protein>
<accession>A0AAV3NRT9</accession>